<dbReference type="Gene3D" id="3.40.1170.60">
    <property type="match status" value="1"/>
</dbReference>
<dbReference type="Gene3D" id="1.10.150.20">
    <property type="entry name" value="5' to 3' exonuclease, C-terminal subdomain"/>
    <property type="match status" value="1"/>
</dbReference>
<dbReference type="SUPFAM" id="SSF56672">
    <property type="entry name" value="DNA/RNA polymerases"/>
    <property type="match status" value="1"/>
</dbReference>
<dbReference type="Pfam" id="PF11799">
    <property type="entry name" value="IMS_C"/>
    <property type="match status" value="1"/>
</dbReference>
<dbReference type="InterPro" id="IPR001126">
    <property type="entry name" value="UmuC"/>
</dbReference>
<dbReference type="InterPro" id="IPR043128">
    <property type="entry name" value="Rev_trsase/Diguanyl_cyclase"/>
</dbReference>
<comment type="cofactor">
    <cofactor evidence="2">
        <name>Mg(2+)</name>
        <dbReference type="ChEBI" id="CHEBI:18420"/>
    </cofactor>
    <text evidence="2">Binds 2 magnesium ions per subunit.</text>
</comment>
<dbReference type="Gene3D" id="3.30.1490.100">
    <property type="entry name" value="DNA polymerase, Y-family, little finger domain"/>
    <property type="match status" value="1"/>
</dbReference>
<feature type="binding site" evidence="2">
    <location>
        <position position="109"/>
    </location>
    <ligand>
        <name>Mg(2+)</name>
        <dbReference type="ChEBI" id="CHEBI:18420"/>
    </ligand>
</feature>
<keyword evidence="5" id="KW-1185">Reference proteome</keyword>
<feature type="domain" description="UmuC" evidence="3">
    <location>
        <begin position="9"/>
        <end position="191"/>
    </location>
</feature>
<keyword evidence="2" id="KW-0515">Mutator protein</keyword>
<comment type="caution">
    <text evidence="4">The sequence shown here is derived from an EMBL/GenBank/DDBJ whole genome shotgun (WGS) entry which is preliminary data.</text>
</comment>
<evidence type="ECO:0000256" key="2">
    <source>
        <dbReference type="HAMAP-Rule" id="MF_01113"/>
    </source>
</evidence>
<evidence type="ECO:0000256" key="1">
    <source>
        <dbReference type="ARBA" id="ARBA00010945"/>
    </source>
</evidence>
<dbReference type="Pfam" id="PF00817">
    <property type="entry name" value="IMS"/>
    <property type="match status" value="1"/>
</dbReference>
<keyword evidence="2" id="KW-0227">DNA damage</keyword>
<dbReference type="InterPro" id="IPR043502">
    <property type="entry name" value="DNA/RNA_pol_sf"/>
</dbReference>
<reference evidence="4 5" key="1">
    <citation type="submission" date="2022-06" db="EMBL/GenBank/DDBJ databases">
        <title>Isolation of gut microbiota from human fecal samples.</title>
        <authorList>
            <person name="Pamer E.G."/>
            <person name="Barat B."/>
            <person name="Waligurski E."/>
            <person name="Medina S."/>
            <person name="Paddock L."/>
            <person name="Mostad J."/>
        </authorList>
    </citation>
    <scope>NUCLEOTIDE SEQUENCE [LARGE SCALE GENOMIC DNA]</scope>
    <source>
        <strain evidence="4 5">DFI.6.1</strain>
    </source>
</reference>
<dbReference type="InterPro" id="IPR050116">
    <property type="entry name" value="DNA_polymerase-Y"/>
</dbReference>
<sequence length="417" mass="47456">MHTGKERIVLHCDINHCYAQIEEMRHPQLREIAMAVGGNEMSRHGIILAKNDLAREFHIRTGESLREAKQKCPHLTIVPPDFPAYLYYSEKVKDIYREYSDQVEDFGIDEAWIDVSDSVQLFGDGMAIARLIQKRVMEEVGLTVSIGVSFNKIFAKLGSDLVKPNGIVRIGKDNFQKIAWPLAIDQLFYVGRATKEKLHLLGIETIGALACSSRLYLREQLGKMGELIWWFANGENISDVALAGAANEVKSVGNSITTAKNMENADDAKLVLYVLAESVASRLKQKGLKGRVICVSYRTSELKSFSSQQKIEQPTDISEEIAEIAFQLLKVNYRFTYPLRSIGISVSHLHRDRGYSQIQLFKSEKIREKNEKLDVAMQQIREKYGFYKVKRCCLEMDRTLTAFNPEKEHVIHPTGYF</sequence>
<gene>
    <name evidence="2" type="primary">dinB</name>
    <name evidence="4" type="ORF">NE663_06340</name>
</gene>
<feature type="binding site" evidence="2">
    <location>
        <position position="13"/>
    </location>
    <ligand>
        <name>Mg(2+)</name>
        <dbReference type="ChEBI" id="CHEBI:18420"/>
    </ligand>
</feature>
<keyword evidence="2" id="KW-0239">DNA-directed DNA polymerase</keyword>
<dbReference type="RefSeq" id="WP_256197793.1">
    <property type="nucleotide sequence ID" value="NZ_CANTYB010000028.1"/>
</dbReference>
<evidence type="ECO:0000259" key="3">
    <source>
        <dbReference type="PROSITE" id="PS50173"/>
    </source>
</evidence>
<dbReference type="PANTHER" id="PTHR11076:SF35">
    <property type="entry name" value="DNA REPAIR PROTEIN HOMOLOG YOBH"/>
    <property type="match status" value="1"/>
</dbReference>
<comment type="subunit">
    <text evidence="2">Monomer.</text>
</comment>
<dbReference type="SUPFAM" id="SSF100879">
    <property type="entry name" value="Lesion bypass DNA polymerase (Y-family), little finger domain"/>
    <property type="match status" value="1"/>
</dbReference>
<comment type="catalytic activity">
    <reaction evidence="2">
        <text>DNA(n) + a 2'-deoxyribonucleoside 5'-triphosphate = DNA(n+1) + diphosphate</text>
        <dbReference type="Rhea" id="RHEA:22508"/>
        <dbReference type="Rhea" id="RHEA-COMP:17339"/>
        <dbReference type="Rhea" id="RHEA-COMP:17340"/>
        <dbReference type="ChEBI" id="CHEBI:33019"/>
        <dbReference type="ChEBI" id="CHEBI:61560"/>
        <dbReference type="ChEBI" id="CHEBI:173112"/>
        <dbReference type="EC" id="2.7.7.7"/>
    </reaction>
</comment>
<keyword evidence="2" id="KW-0238">DNA-binding</keyword>
<keyword evidence="2" id="KW-0808">Transferase</keyword>
<name>A0ABT1SKX4_9FIRM</name>
<dbReference type="EC" id="2.7.7.7" evidence="2"/>
<evidence type="ECO:0000313" key="5">
    <source>
        <dbReference type="Proteomes" id="UP001524435"/>
    </source>
</evidence>
<organism evidence="4 5">
    <name type="scientific">Massilicoli timonensis</name>
    <dbReference type="NCBI Taxonomy" id="2015901"/>
    <lineage>
        <taxon>Bacteria</taxon>
        <taxon>Bacillati</taxon>
        <taxon>Bacillota</taxon>
        <taxon>Erysipelotrichia</taxon>
        <taxon>Erysipelotrichales</taxon>
        <taxon>Erysipelotrichaceae</taxon>
        <taxon>Massilicoli</taxon>
    </lineage>
</organism>
<dbReference type="InterPro" id="IPR022880">
    <property type="entry name" value="DNApol_IV"/>
</dbReference>
<accession>A0ABT1SKX4</accession>
<feature type="site" description="Substrate discrimination" evidence="2">
    <location>
        <position position="18"/>
    </location>
</feature>
<dbReference type="CDD" id="cd03586">
    <property type="entry name" value="PolY_Pol_IV_kappa"/>
    <property type="match status" value="1"/>
</dbReference>
<dbReference type="Gene3D" id="3.30.70.270">
    <property type="match status" value="1"/>
</dbReference>
<dbReference type="InterPro" id="IPR017961">
    <property type="entry name" value="DNA_pol_Y-fam_little_finger"/>
</dbReference>
<dbReference type="HAMAP" id="MF_01113">
    <property type="entry name" value="DNApol_IV"/>
    <property type="match status" value="1"/>
</dbReference>
<comment type="function">
    <text evidence="2">Poorly processive, error-prone DNA polymerase involved in untargeted mutagenesis. Copies undamaged DNA at stalled replication forks, which arise in vivo from mismatched or misaligned primer ends. These misaligned primers can be extended by PolIV. Exhibits no 3'-5' exonuclease (proofreading) activity. May be involved in translesional synthesis, in conjunction with the beta clamp from PolIII.</text>
</comment>
<feature type="active site" evidence="2">
    <location>
        <position position="110"/>
    </location>
</feature>
<protein>
    <recommendedName>
        <fullName evidence="2">DNA polymerase IV</fullName>
        <shortName evidence="2">Pol IV</shortName>
        <ecNumber evidence="2">2.7.7.7</ecNumber>
    </recommendedName>
</protein>
<comment type="subcellular location">
    <subcellularLocation>
        <location evidence="2">Cytoplasm</location>
    </subcellularLocation>
</comment>
<dbReference type="PROSITE" id="PS50173">
    <property type="entry name" value="UMUC"/>
    <property type="match status" value="1"/>
</dbReference>
<evidence type="ECO:0000313" key="4">
    <source>
        <dbReference type="EMBL" id="MCQ5121879.1"/>
    </source>
</evidence>
<dbReference type="PANTHER" id="PTHR11076">
    <property type="entry name" value="DNA REPAIR POLYMERASE UMUC / TRANSFERASE FAMILY MEMBER"/>
    <property type="match status" value="1"/>
</dbReference>
<keyword evidence="2" id="KW-0460">Magnesium</keyword>
<dbReference type="EMBL" id="JANGCH010000007">
    <property type="protein sequence ID" value="MCQ5121879.1"/>
    <property type="molecule type" value="Genomic_DNA"/>
</dbReference>
<comment type="similarity">
    <text evidence="1 2">Belongs to the DNA polymerase type-Y family.</text>
</comment>
<keyword evidence="2" id="KW-0548">Nucleotidyltransferase</keyword>
<dbReference type="Proteomes" id="UP001524435">
    <property type="component" value="Unassembled WGS sequence"/>
</dbReference>
<proteinExistence type="inferred from homology"/>
<keyword evidence="2" id="KW-0235">DNA replication</keyword>
<keyword evidence="2" id="KW-0479">Metal-binding</keyword>
<keyword evidence="2" id="KW-0963">Cytoplasm</keyword>
<keyword evidence="2" id="KW-0234">DNA repair</keyword>
<dbReference type="InterPro" id="IPR036775">
    <property type="entry name" value="DNA_pol_Y-fam_lit_finger_sf"/>
</dbReference>